<gene>
    <name evidence="5" type="ORF">A2209_02255</name>
</gene>
<dbReference type="SUPFAM" id="SSF52317">
    <property type="entry name" value="Class I glutamine amidotransferase-like"/>
    <property type="match status" value="1"/>
</dbReference>
<keyword evidence="3" id="KW-0378">Hydrolase</keyword>
<name>A0A1F7K9G8_9BACT</name>
<evidence type="ECO:0000313" key="5">
    <source>
        <dbReference type="EMBL" id="OGK64497.1"/>
    </source>
</evidence>
<evidence type="ECO:0000256" key="1">
    <source>
        <dbReference type="ARBA" id="ARBA00006534"/>
    </source>
</evidence>
<proteinExistence type="inferred from homology"/>
<dbReference type="Pfam" id="PF03575">
    <property type="entry name" value="Peptidase_S51"/>
    <property type="match status" value="1"/>
</dbReference>
<keyword evidence="4" id="KW-0720">Serine protease</keyword>
<accession>A0A1F7K9G8</accession>
<comment type="caution">
    <text evidence="5">The sequence shown here is derived from an EMBL/GenBank/DDBJ whole genome shotgun (WGS) entry which is preliminary data.</text>
</comment>
<keyword evidence="2" id="KW-0645">Protease</keyword>
<dbReference type="Gene3D" id="3.40.50.880">
    <property type="match status" value="1"/>
</dbReference>
<evidence type="ECO:0000256" key="3">
    <source>
        <dbReference type="ARBA" id="ARBA00022801"/>
    </source>
</evidence>
<evidence type="ECO:0008006" key="7">
    <source>
        <dbReference type="Google" id="ProtNLM"/>
    </source>
</evidence>
<dbReference type="AlphaFoldDB" id="A0A1F7K9G8"/>
<evidence type="ECO:0000256" key="2">
    <source>
        <dbReference type="ARBA" id="ARBA00022670"/>
    </source>
</evidence>
<evidence type="ECO:0000256" key="4">
    <source>
        <dbReference type="ARBA" id="ARBA00022825"/>
    </source>
</evidence>
<protein>
    <recommendedName>
        <fullName evidence="7">Peptidase S51</fullName>
    </recommendedName>
</protein>
<dbReference type="PANTHER" id="PTHR20842">
    <property type="entry name" value="PROTEASE S51 ALPHA-ASPARTYL DIPEPTIDASE"/>
    <property type="match status" value="1"/>
</dbReference>
<reference evidence="5 6" key="1">
    <citation type="journal article" date="2016" name="Nat. Commun.">
        <title>Thousands of microbial genomes shed light on interconnected biogeochemical processes in an aquifer system.</title>
        <authorList>
            <person name="Anantharaman K."/>
            <person name="Brown C.T."/>
            <person name="Hug L.A."/>
            <person name="Sharon I."/>
            <person name="Castelle C.J."/>
            <person name="Probst A.J."/>
            <person name="Thomas B.C."/>
            <person name="Singh A."/>
            <person name="Wilkins M.J."/>
            <person name="Karaoz U."/>
            <person name="Brodie E.L."/>
            <person name="Williams K.H."/>
            <person name="Hubbard S.S."/>
            <person name="Banfield J.F."/>
        </authorList>
    </citation>
    <scope>NUCLEOTIDE SEQUENCE [LARGE SCALE GENOMIC DNA]</scope>
</reference>
<dbReference type="GO" id="GO:0008236">
    <property type="term" value="F:serine-type peptidase activity"/>
    <property type="evidence" value="ECO:0007669"/>
    <property type="project" value="UniProtKB-KW"/>
</dbReference>
<dbReference type="EMBL" id="MGBG01000020">
    <property type="protein sequence ID" value="OGK64497.1"/>
    <property type="molecule type" value="Genomic_DNA"/>
</dbReference>
<dbReference type="InterPro" id="IPR005320">
    <property type="entry name" value="Peptidase_S51"/>
</dbReference>
<dbReference type="GO" id="GO:0006508">
    <property type="term" value="P:proteolysis"/>
    <property type="evidence" value="ECO:0007669"/>
    <property type="project" value="UniProtKB-KW"/>
</dbReference>
<comment type="similarity">
    <text evidence="1">Belongs to the peptidase S51 family.</text>
</comment>
<organism evidence="5 6">
    <name type="scientific">Candidatus Roizmanbacteria bacterium RIFOXYA1_FULL_41_12</name>
    <dbReference type="NCBI Taxonomy" id="1802082"/>
    <lineage>
        <taxon>Bacteria</taxon>
        <taxon>Candidatus Roizmaniibacteriota</taxon>
    </lineage>
</organism>
<dbReference type="PANTHER" id="PTHR20842:SF0">
    <property type="entry name" value="ALPHA-ASPARTYL DIPEPTIDASE"/>
    <property type="match status" value="1"/>
</dbReference>
<dbReference type="Proteomes" id="UP000178450">
    <property type="component" value="Unassembled WGS sequence"/>
</dbReference>
<sequence length="219" mass="24626">MKLLLTSEGFTNQKIIQALRDLAVRPFSELNFIFIPTAANVEPGDKSWLIKDLHICSGLGFKMVDILDLAAVDHKMAKNRLEQADIMMFGGGNTFYLMDVLRDKKLDKLIPQLLKTRIYAGISAGSMIAGPSLSLSQSQRLYYEWMEKSTANEQALNLVPFEIRPHLNSPDFPNVNLQYLNTVANQVENPFYAIDDQTAIVVIGKKTTVVSEGVWQKFN</sequence>
<evidence type="ECO:0000313" key="6">
    <source>
        <dbReference type="Proteomes" id="UP000178450"/>
    </source>
</evidence>
<dbReference type="InterPro" id="IPR029062">
    <property type="entry name" value="Class_I_gatase-like"/>
</dbReference>